<comment type="subcellular location">
    <subcellularLocation>
        <location evidence="1">Cell membrane</location>
        <topology evidence="1">Multi-pass membrane protein</topology>
    </subcellularLocation>
</comment>
<evidence type="ECO:0000256" key="5">
    <source>
        <dbReference type="ARBA" id="ARBA00022692"/>
    </source>
</evidence>
<keyword evidence="7 12" id="KW-1133">Transmembrane helix</keyword>
<dbReference type="SUPFAM" id="SSF143865">
    <property type="entry name" value="CorA soluble domain-like"/>
    <property type="match status" value="1"/>
</dbReference>
<keyword evidence="9 12" id="KW-0472">Membrane</keyword>
<evidence type="ECO:0000256" key="6">
    <source>
        <dbReference type="ARBA" id="ARBA00022842"/>
    </source>
</evidence>
<feature type="transmembrane region" description="Helical" evidence="12">
    <location>
        <begin position="257"/>
        <end position="281"/>
    </location>
</feature>
<gene>
    <name evidence="13" type="ORF">SAMN04488567_0559</name>
</gene>
<dbReference type="GO" id="GO:0015087">
    <property type="term" value="F:cobalt ion transmembrane transporter activity"/>
    <property type="evidence" value="ECO:0007669"/>
    <property type="project" value="TreeGrafter"/>
</dbReference>
<protein>
    <submittedName>
        <fullName evidence="13">Magnesium transporter</fullName>
    </submittedName>
</protein>
<dbReference type="Pfam" id="PF01544">
    <property type="entry name" value="CorA"/>
    <property type="match status" value="1"/>
</dbReference>
<organism evidence="13 14">
    <name type="scientific">Limimaricola pyoseonensis</name>
    <dbReference type="NCBI Taxonomy" id="521013"/>
    <lineage>
        <taxon>Bacteria</taxon>
        <taxon>Pseudomonadati</taxon>
        <taxon>Pseudomonadota</taxon>
        <taxon>Alphaproteobacteria</taxon>
        <taxon>Rhodobacterales</taxon>
        <taxon>Paracoccaceae</taxon>
        <taxon>Limimaricola</taxon>
    </lineage>
</organism>
<evidence type="ECO:0000313" key="14">
    <source>
        <dbReference type="Proteomes" id="UP000198922"/>
    </source>
</evidence>
<evidence type="ECO:0000256" key="7">
    <source>
        <dbReference type="ARBA" id="ARBA00022989"/>
    </source>
</evidence>
<evidence type="ECO:0000256" key="2">
    <source>
        <dbReference type="ARBA" id="ARBA00009765"/>
    </source>
</evidence>
<proteinExistence type="inferred from homology"/>
<dbReference type="Gene3D" id="1.20.58.340">
    <property type="entry name" value="Magnesium transport protein CorA, transmembrane region"/>
    <property type="match status" value="1"/>
</dbReference>
<comment type="function">
    <text evidence="11">Mediates influx of magnesium ions. Alternates between open and closed states. Activated by low cytoplasmic Mg(2+) levels. Inactive when cytoplasmic Mg(2+) levels are high.</text>
</comment>
<keyword evidence="4" id="KW-1003">Cell membrane</keyword>
<dbReference type="CDD" id="cd12837">
    <property type="entry name" value="EcCorA-like_u1"/>
    <property type="match status" value="1"/>
</dbReference>
<evidence type="ECO:0000256" key="11">
    <source>
        <dbReference type="ARBA" id="ARBA00045497"/>
    </source>
</evidence>
<evidence type="ECO:0000256" key="10">
    <source>
        <dbReference type="ARBA" id="ARBA00034269"/>
    </source>
</evidence>
<dbReference type="RefSeq" id="WP_090109154.1">
    <property type="nucleotide sequence ID" value="NZ_FNAT01000001.1"/>
</dbReference>
<dbReference type="GO" id="GO:0015099">
    <property type="term" value="F:nickel cation transmembrane transporter activity"/>
    <property type="evidence" value="ECO:0007669"/>
    <property type="project" value="TreeGrafter"/>
</dbReference>
<evidence type="ECO:0000256" key="1">
    <source>
        <dbReference type="ARBA" id="ARBA00004651"/>
    </source>
</evidence>
<dbReference type="PANTHER" id="PTHR47685:SF1">
    <property type="entry name" value="MAGNESIUM TRANSPORT PROTEIN CORA"/>
    <property type="match status" value="1"/>
</dbReference>
<dbReference type="InterPro" id="IPR045863">
    <property type="entry name" value="CorA_TM1_TM2"/>
</dbReference>
<evidence type="ECO:0000256" key="12">
    <source>
        <dbReference type="SAM" id="Phobius"/>
    </source>
</evidence>
<evidence type="ECO:0000313" key="13">
    <source>
        <dbReference type="EMBL" id="SDE02598.1"/>
    </source>
</evidence>
<evidence type="ECO:0000256" key="3">
    <source>
        <dbReference type="ARBA" id="ARBA00022448"/>
    </source>
</evidence>
<accession>A0A1G6ZJ07</accession>
<reference evidence="14" key="1">
    <citation type="submission" date="2016-10" db="EMBL/GenBank/DDBJ databases">
        <authorList>
            <person name="Varghese N."/>
            <person name="Submissions S."/>
        </authorList>
    </citation>
    <scope>NUCLEOTIDE SEQUENCE [LARGE SCALE GENOMIC DNA]</scope>
    <source>
        <strain evidence="14">DSM 21424</strain>
    </source>
</reference>
<feature type="transmembrane region" description="Helical" evidence="12">
    <location>
        <begin position="293"/>
        <end position="313"/>
    </location>
</feature>
<sequence>MLNAYRSAESGLTSIDGVGELDRAVWIDLFAPDEAEAARVAGLGVKIPTLEEMEEIEISNRLHREGDCQVMTVMLPGADAGGTRYSGPVTFILTSERLVTVRHHAPRPFATFAGRADRASAGTGSPVRVFLGLVEEIIARQADLLEGSGRVLDRVAAEVFGEEASEVEALRLALRDIGRQGELTAMVRLALFTMERMLSTFLVWNNTMKHRDPVIATFTKAQLRDINALEVHLDFLNSRVGLATDATLGMINLDENAVVRTLSVVAALFLPPTLIASIYGMNFAHMPELDEPYAYFIALAAMVASAIATWVWFKAKGWL</sequence>
<dbReference type="InterPro" id="IPR050829">
    <property type="entry name" value="CorA_MIT"/>
</dbReference>
<dbReference type="Proteomes" id="UP000198922">
    <property type="component" value="Unassembled WGS sequence"/>
</dbReference>
<dbReference type="PANTHER" id="PTHR47685">
    <property type="entry name" value="MAGNESIUM TRANSPORT PROTEIN CORA"/>
    <property type="match status" value="1"/>
</dbReference>
<comment type="catalytic activity">
    <reaction evidence="10">
        <text>Mg(2+)(in) = Mg(2+)(out)</text>
        <dbReference type="Rhea" id="RHEA:29827"/>
        <dbReference type="ChEBI" id="CHEBI:18420"/>
    </reaction>
</comment>
<comment type="similarity">
    <text evidence="2">Belongs to the CorA metal ion transporter (MIT) (TC 1.A.35) family.</text>
</comment>
<keyword evidence="6" id="KW-0460">Magnesium</keyword>
<evidence type="ECO:0000256" key="4">
    <source>
        <dbReference type="ARBA" id="ARBA00022475"/>
    </source>
</evidence>
<evidence type="ECO:0000256" key="9">
    <source>
        <dbReference type="ARBA" id="ARBA00023136"/>
    </source>
</evidence>
<dbReference type="GO" id="GO:0015095">
    <property type="term" value="F:magnesium ion transmembrane transporter activity"/>
    <property type="evidence" value="ECO:0007669"/>
    <property type="project" value="TreeGrafter"/>
</dbReference>
<dbReference type="GO" id="GO:0005886">
    <property type="term" value="C:plasma membrane"/>
    <property type="evidence" value="ECO:0007669"/>
    <property type="project" value="UniProtKB-SubCell"/>
</dbReference>
<name>A0A1G6ZJ07_9RHOB</name>
<dbReference type="InterPro" id="IPR002523">
    <property type="entry name" value="MgTranspt_CorA/ZnTranspt_ZntB"/>
</dbReference>
<evidence type="ECO:0000256" key="8">
    <source>
        <dbReference type="ARBA" id="ARBA00023065"/>
    </source>
</evidence>
<dbReference type="SUPFAM" id="SSF144083">
    <property type="entry name" value="Magnesium transport protein CorA, transmembrane region"/>
    <property type="match status" value="1"/>
</dbReference>
<keyword evidence="8" id="KW-0406">Ion transport</keyword>
<keyword evidence="3" id="KW-0813">Transport</keyword>
<dbReference type="InterPro" id="IPR045861">
    <property type="entry name" value="CorA_cytoplasmic_dom"/>
</dbReference>
<dbReference type="EMBL" id="FNAT01000001">
    <property type="protein sequence ID" value="SDE02598.1"/>
    <property type="molecule type" value="Genomic_DNA"/>
</dbReference>
<keyword evidence="14" id="KW-1185">Reference proteome</keyword>
<dbReference type="STRING" id="521013.SAMN04488567_0559"/>
<dbReference type="AlphaFoldDB" id="A0A1G6ZJ07"/>
<dbReference type="FunFam" id="1.20.58.340:FF:000004">
    <property type="entry name" value="Magnesium transport protein CorA"/>
    <property type="match status" value="1"/>
</dbReference>
<keyword evidence="5 12" id="KW-0812">Transmembrane</keyword>
<dbReference type="OrthoDB" id="9803416at2"/>